<dbReference type="EnsemblFungi" id="EJT74758">
    <property type="protein sequence ID" value="EJT74758"/>
    <property type="gene ID" value="GGTG_08596"/>
</dbReference>
<dbReference type="HOGENOM" id="CLU_1896349_0_0_1"/>
<proteinExistence type="predicted"/>
<dbReference type="VEuPathDB" id="FungiDB:GGTG_08596"/>
<dbReference type="EMBL" id="GL385398">
    <property type="protein sequence ID" value="EJT74758.1"/>
    <property type="molecule type" value="Genomic_DNA"/>
</dbReference>
<evidence type="ECO:0000313" key="2">
    <source>
        <dbReference type="EMBL" id="EJT74758.1"/>
    </source>
</evidence>
<evidence type="ECO:0000256" key="1">
    <source>
        <dbReference type="SAM" id="MobiDB-lite"/>
    </source>
</evidence>
<dbReference type="RefSeq" id="XP_009224702.1">
    <property type="nucleotide sequence ID" value="XM_009226438.1"/>
</dbReference>
<evidence type="ECO:0000313" key="3">
    <source>
        <dbReference type="EnsemblFungi" id="EJT74758"/>
    </source>
</evidence>
<reference evidence="4" key="1">
    <citation type="submission" date="2010-07" db="EMBL/GenBank/DDBJ databases">
        <title>The genome sequence of Gaeumannomyces graminis var. tritici strain R3-111a-1.</title>
        <authorList>
            <consortium name="The Broad Institute Genome Sequencing Platform"/>
            <person name="Ma L.-J."/>
            <person name="Dead R."/>
            <person name="Young S."/>
            <person name="Zeng Q."/>
            <person name="Koehrsen M."/>
            <person name="Alvarado L."/>
            <person name="Berlin A."/>
            <person name="Chapman S.B."/>
            <person name="Chen Z."/>
            <person name="Freedman E."/>
            <person name="Gellesch M."/>
            <person name="Goldberg J."/>
            <person name="Griggs A."/>
            <person name="Gujja S."/>
            <person name="Heilman E.R."/>
            <person name="Heiman D."/>
            <person name="Hepburn T."/>
            <person name="Howarth C."/>
            <person name="Jen D."/>
            <person name="Larson L."/>
            <person name="Mehta T."/>
            <person name="Neiman D."/>
            <person name="Pearson M."/>
            <person name="Roberts A."/>
            <person name="Saif S."/>
            <person name="Shea T."/>
            <person name="Shenoy N."/>
            <person name="Sisk P."/>
            <person name="Stolte C."/>
            <person name="Sykes S."/>
            <person name="Walk T."/>
            <person name="White J."/>
            <person name="Yandava C."/>
            <person name="Haas B."/>
            <person name="Nusbaum C."/>
            <person name="Birren B."/>
        </authorList>
    </citation>
    <scope>NUCLEOTIDE SEQUENCE [LARGE SCALE GENOMIC DNA]</scope>
    <source>
        <strain evidence="4">R3-111a-1</strain>
    </source>
</reference>
<name>J3P510_GAET3</name>
<feature type="compositionally biased region" description="Polar residues" evidence="1">
    <location>
        <begin position="69"/>
        <end position="87"/>
    </location>
</feature>
<keyword evidence="4" id="KW-1185">Reference proteome</keyword>
<gene>
    <name evidence="3" type="primary">20349054</name>
    <name evidence="2" type="ORF">GGTG_08596</name>
</gene>
<reference evidence="3" key="4">
    <citation type="journal article" date="2015" name="G3 (Bethesda)">
        <title>Genome sequences of three phytopathogenic species of the Magnaporthaceae family of fungi.</title>
        <authorList>
            <person name="Okagaki L.H."/>
            <person name="Nunes C.C."/>
            <person name="Sailsbery J."/>
            <person name="Clay B."/>
            <person name="Brown D."/>
            <person name="John T."/>
            <person name="Oh Y."/>
            <person name="Young N."/>
            <person name="Fitzgerald M."/>
            <person name="Haas B.J."/>
            <person name="Zeng Q."/>
            <person name="Young S."/>
            <person name="Adiconis X."/>
            <person name="Fan L."/>
            <person name="Levin J.Z."/>
            <person name="Mitchell T.K."/>
            <person name="Okubara P.A."/>
            <person name="Farman M.L."/>
            <person name="Kohn L.M."/>
            <person name="Birren B."/>
            <person name="Ma L.-J."/>
            <person name="Dean R.A."/>
        </authorList>
    </citation>
    <scope>NUCLEOTIDE SEQUENCE</scope>
    <source>
        <strain evidence="3">R3-111a-1</strain>
    </source>
</reference>
<organism evidence="2">
    <name type="scientific">Gaeumannomyces tritici (strain R3-111a-1)</name>
    <name type="common">Wheat and barley take-all root rot fungus</name>
    <name type="synonym">Gaeumannomyces graminis var. tritici</name>
    <dbReference type="NCBI Taxonomy" id="644352"/>
    <lineage>
        <taxon>Eukaryota</taxon>
        <taxon>Fungi</taxon>
        <taxon>Dikarya</taxon>
        <taxon>Ascomycota</taxon>
        <taxon>Pezizomycotina</taxon>
        <taxon>Sordariomycetes</taxon>
        <taxon>Sordariomycetidae</taxon>
        <taxon>Magnaporthales</taxon>
        <taxon>Magnaporthaceae</taxon>
        <taxon>Gaeumannomyces</taxon>
    </lineage>
</organism>
<reference evidence="3" key="5">
    <citation type="submission" date="2018-04" db="UniProtKB">
        <authorList>
            <consortium name="EnsemblFungi"/>
        </authorList>
    </citation>
    <scope>IDENTIFICATION</scope>
    <source>
        <strain evidence="3">R3-111a-1</strain>
    </source>
</reference>
<sequence>MYGCQLQGSPDAAKRTMLDPTLWRALPVVKIVLPPCPAECCRVHIHRSHAIGKSQRASISGSSNSAPLAQCLLPNNSQGDSGHQQPCVSPRAGSRWCQPSPGESAMPWTLPARSGDGIESPRPALALAASYPRG</sequence>
<protein>
    <submittedName>
        <fullName evidence="2 3">Uncharacterized protein</fullName>
    </submittedName>
</protein>
<evidence type="ECO:0000313" key="4">
    <source>
        <dbReference type="Proteomes" id="UP000006039"/>
    </source>
</evidence>
<accession>J3P510</accession>
<dbReference type="GeneID" id="20349054"/>
<dbReference type="Proteomes" id="UP000006039">
    <property type="component" value="Unassembled WGS sequence"/>
</dbReference>
<reference evidence="2" key="2">
    <citation type="submission" date="2010-07" db="EMBL/GenBank/DDBJ databases">
        <authorList>
            <consortium name="The Broad Institute Genome Sequencing Platform"/>
            <consortium name="Broad Institute Genome Sequencing Center for Infectious Disease"/>
            <person name="Ma L.-J."/>
            <person name="Dead R."/>
            <person name="Young S."/>
            <person name="Zeng Q."/>
            <person name="Koehrsen M."/>
            <person name="Alvarado L."/>
            <person name="Berlin A."/>
            <person name="Chapman S.B."/>
            <person name="Chen Z."/>
            <person name="Freedman E."/>
            <person name="Gellesch M."/>
            <person name="Goldberg J."/>
            <person name="Griggs A."/>
            <person name="Gujja S."/>
            <person name="Heilman E.R."/>
            <person name="Heiman D."/>
            <person name="Hepburn T."/>
            <person name="Howarth C."/>
            <person name="Jen D."/>
            <person name="Larson L."/>
            <person name="Mehta T."/>
            <person name="Neiman D."/>
            <person name="Pearson M."/>
            <person name="Roberts A."/>
            <person name="Saif S."/>
            <person name="Shea T."/>
            <person name="Shenoy N."/>
            <person name="Sisk P."/>
            <person name="Stolte C."/>
            <person name="Sykes S."/>
            <person name="Walk T."/>
            <person name="White J."/>
            <person name="Yandava C."/>
            <person name="Haas B."/>
            <person name="Nusbaum C."/>
            <person name="Birren B."/>
        </authorList>
    </citation>
    <scope>NUCLEOTIDE SEQUENCE</scope>
    <source>
        <strain evidence="2">R3-111a-1</strain>
    </source>
</reference>
<feature type="region of interest" description="Disordered" evidence="1">
    <location>
        <begin position="69"/>
        <end position="134"/>
    </location>
</feature>
<dbReference type="AlphaFoldDB" id="J3P510"/>
<reference evidence="2" key="3">
    <citation type="submission" date="2010-09" db="EMBL/GenBank/DDBJ databases">
        <title>Annotation of Gaeumannomyces graminis var. tritici R3-111a-1.</title>
        <authorList>
            <consortium name="The Broad Institute Genome Sequencing Platform"/>
            <person name="Ma L.-J."/>
            <person name="Dead R."/>
            <person name="Young S.K."/>
            <person name="Zeng Q."/>
            <person name="Gargeya S."/>
            <person name="Fitzgerald M."/>
            <person name="Haas B."/>
            <person name="Abouelleil A."/>
            <person name="Alvarado L."/>
            <person name="Arachchi H.M."/>
            <person name="Berlin A."/>
            <person name="Brown A."/>
            <person name="Chapman S.B."/>
            <person name="Chen Z."/>
            <person name="Dunbar C."/>
            <person name="Freedman E."/>
            <person name="Gearin G."/>
            <person name="Gellesch M."/>
            <person name="Goldberg J."/>
            <person name="Griggs A."/>
            <person name="Gujja S."/>
            <person name="Heiman D."/>
            <person name="Howarth C."/>
            <person name="Larson L."/>
            <person name="Lui A."/>
            <person name="MacDonald P.J.P."/>
            <person name="Mehta T."/>
            <person name="Montmayeur A."/>
            <person name="Murphy C."/>
            <person name="Neiman D."/>
            <person name="Pearson M."/>
            <person name="Priest M."/>
            <person name="Roberts A."/>
            <person name="Saif S."/>
            <person name="Shea T."/>
            <person name="Shenoy N."/>
            <person name="Sisk P."/>
            <person name="Stolte C."/>
            <person name="Sykes S."/>
            <person name="Yandava C."/>
            <person name="Wortman J."/>
            <person name="Nusbaum C."/>
            <person name="Birren B."/>
        </authorList>
    </citation>
    <scope>NUCLEOTIDE SEQUENCE</scope>
    <source>
        <strain evidence="2">R3-111a-1</strain>
    </source>
</reference>